<gene>
    <name evidence="2" type="ORF">CEXT_262511</name>
</gene>
<feature type="region of interest" description="Disordered" evidence="1">
    <location>
        <begin position="74"/>
        <end position="143"/>
    </location>
</feature>
<feature type="compositionally biased region" description="Polar residues" evidence="1">
    <location>
        <begin position="10"/>
        <end position="21"/>
    </location>
</feature>
<reference evidence="2 3" key="1">
    <citation type="submission" date="2021-06" db="EMBL/GenBank/DDBJ databases">
        <title>Caerostris extrusa draft genome.</title>
        <authorList>
            <person name="Kono N."/>
            <person name="Arakawa K."/>
        </authorList>
    </citation>
    <scope>NUCLEOTIDE SEQUENCE [LARGE SCALE GENOMIC DNA]</scope>
</reference>
<evidence type="ECO:0000256" key="1">
    <source>
        <dbReference type="SAM" id="MobiDB-lite"/>
    </source>
</evidence>
<dbReference type="Proteomes" id="UP001054945">
    <property type="component" value="Unassembled WGS sequence"/>
</dbReference>
<name>A0AAV4R137_CAEEX</name>
<dbReference type="EMBL" id="BPLR01007213">
    <property type="protein sequence ID" value="GIY15202.1"/>
    <property type="molecule type" value="Genomic_DNA"/>
</dbReference>
<proteinExistence type="predicted"/>
<comment type="caution">
    <text evidence="2">The sequence shown here is derived from an EMBL/GenBank/DDBJ whole genome shotgun (WGS) entry which is preliminary data.</text>
</comment>
<dbReference type="AlphaFoldDB" id="A0AAV4R137"/>
<evidence type="ECO:0000313" key="2">
    <source>
        <dbReference type="EMBL" id="GIY15202.1"/>
    </source>
</evidence>
<accession>A0AAV4R137</accession>
<protein>
    <submittedName>
        <fullName evidence="2">Uncharacterized protein</fullName>
    </submittedName>
</protein>
<keyword evidence="3" id="KW-1185">Reference proteome</keyword>
<feature type="region of interest" description="Disordered" evidence="1">
    <location>
        <begin position="1"/>
        <end position="29"/>
    </location>
</feature>
<sequence length="143" mass="15333">MQSIKKLPQNRLQPTSSTPLPSNDGAGKPVSRVRLIEGTREFAFISSAVKGVGVLLLQNPISFTITPLEEERGGNTRVNAAHKEPGTWGRFVPPTSVPTPLLAHKGSSGRSPMNAQHNGPTNLANDCASTLKQSVQSRITRRS</sequence>
<evidence type="ECO:0000313" key="3">
    <source>
        <dbReference type="Proteomes" id="UP001054945"/>
    </source>
</evidence>
<organism evidence="2 3">
    <name type="scientific">Caerostris extrusa</name>
    <name type="common">Bark spider</name>
    <name type="synonym">Caerostris bankana</name>
    <dbReference type="NCBI Taxonomy" id="172846"/>
    <lineage>
        <taxon>Eukaryota</taxon>
        <taxon>Metazoa</taxon>
        <taxon>Ecdysozoa</taxon>
        <taxon>Arthropoda</taxon>
        <taxon>Chelicerata</taxon>
        <taxon>Arachnida</taxon>
        <taxon>Araneae</taxon>
        <taxon>Araneomorphae</taxon>
        <taxon>Entelegynae</taxon>
        <taxon>Araneoidea</taxon>
        <taxon>Araneidae</taxon>
        <taxon>Caerostris</taxon>
    </lineage>
</organism>
<feature type="compositionally biased region" description="Polar residues" evidence="1">
    <location>
        <begin position="108"/>
        <end position="143"/>
    </location>
</feature>